<evidence type="ECO:0000256" key="6">
    <source>
        <dbReference type="ARBA" id="ARBA00020337"/>
    </source>
</evidence>
<dbReference type="EC" id="3.1.1.31" evidence="5 8"/>
<reference evidence="10 11" key="1">
    <citation type="submission" date="2017-10" db="EMBL/GenBank/DDBJ databases">
        <title>Novel microbial diversity and functional potential in the marine mammal oral microbiome.</title>
        <authorList>
            <person name="Dudek N.K."/>
            <person name="Sun C.L."/>
            <person name="Burstein D."/>
            <person name="Kantor R.S."/>
            <person name="Aliaga Goltsman D.S."/>
            <person name="Bik E.M."/>
            <person name="Thomas B.C."/>
            <person name="Banfield J.F."/>
            <person name="Relman D.A."/>
        </authorList>
    </citation>
    <scope>NUCLEOTIDE SEQUENCE [LARGE SCALE GENOMIC DNA]</scope>
    <source>
        <strain evidence="10">DOLZORAL124_49_17</strain>
    </source>
</reference>
<proteinExistence type="inferred from homology"/>
<organism evidence="10 11">
    <name type="scientific">candidate division KSB3 bacterium</name>
    <dbReference type="NCBI Taxonomy" id="2044937"/>
    <lineage>
        <taxon>Bacteria</taxon>
        <taxon>candidate division KSB3</taxon>
    </lineage>
</organism>
<accession>A0A2G6EA35</accession>
<evidence type="ECO:0000256" key="2">
    <source>
        <dbReference type="ARBA" id="ARBA00002681"/>
    </source>
</evidence>
<evidence type="ECO:0000256" key="1">
    <source>
        <dbReference type="ARBA" id="ARBA00000832"/>
    </source>
</evidence>
<gene>
    <name evidence="8 10" type="primary">pgl</name>
    <name evidence="10" type="ORF">CSB45_02830</name>
</gene>
<dbReference type="GO" id="GO:0006098">
    <property type="term" value="P:pentose-phosphate shunt"/>
    <property type="evidence" value="ECO:0007669"/>
    <property type="project" value="UniProtKB-UniPathway"/>
</dbReference>
<evidence type="ECO:0000313" key="11">
    <source>
        <dbReference type="Proteomes" id="UP000229740"/>
    </source>
</evidence>
<comment type="similarity">
    <text evidence="4 8">Belongs to the glucosamine/galactosamine-6-phosphate isomerase family. 6-phosphogluconolactonase subfamily.</text>
</comment>
<evidence type="ECO:0000256" key="7">
    <source>
        <dbReference type="ARBA" id="ARBA00022801"/>
    </source>
</evidence>
<comment type="function">
    <text evidence="2 8">Hydrolysis of 6-phosphogluconolactone to 6-phosphogluconate.</text>
</comment>
<evidence type="ECO:0000256" key="5">
    <source>
        <dbReference type="ARBA" id="ARBA00013198"/>
    </source>
</evidence>
<comment type="catalytic activity">
    <reaction evidence="1 8">
        <text>6-phospho-D-glucono-1,5-lactone + H2O = 6-phospho-D-gluconate + H(+)</text>
        <dbReference type="Rhea" id="RHEA:12556"/>
        <dbReference type="ChEBI" id="CHEBI:15377"/>
        <dbReference type="ChEBI" id="CHEBI:15378"/>
        <dbReference type="ChEBI" id="CHEBI:57955"/>
        <dbReference type="ChEBI" id="CHEBI:58759"/>
        <dbReference type="EC" id="3.1.1.31"/>
    </reaction>
</comment>
<comment type="caution">
    <text evidence="10">The sequence shown here is derived from an EMBL/GenBank/DDBJ whole genome shotgun (WGS) entry which is preliminary data.</text>
</comment>
<dbReference type="InterPro" id="IPR005900">
    <property type="entry name" value="6-phosphogluconolactonase_DevB"/>
</dbReference>
<feature type="domain" description="Glucosamine/galactosamine-6-phosphate isomerase" evidence="9">
    <location>
        <begin position="10"/>
        <end position="239"/>
    </location>
</feature>
<evidence type="ECO:0000259" key="9">
    <source>
        <dbReference type="Pfam" id="PF01182"/>
    </source>
</evidence>
<name>A0A2G6EA35_9BACT</name>
<keyword evidence="7 8" id="KW-0378">Hydrolase</keyword>
<dbReference type="Gene3D" id="3.40.50.1360">
    <property type="match status" value="1"/>
</dbReference>
<dbReference type="InterPro" id="IPR006148">
    <property type="entry name" value="Glc/Gal-6P_isomerase"/>
</dbReference>
<dbReference type="AlphaFoldDB" id="A0A2G6EA35"/>
<dbReference type="GO" id="GO:0017057">
    <property type="term" value="F:6-phosphogluconolactonase activity"/>
    <property type="evidence" value="ECO:0007669"/>
    <property type="project" value="UniProtKB-UniRule"/>
</dbReference>
<dbReference type="GO" id="GO:0005975">
    <property type="term" value="P:carbohydrate metabolic process"/>
    <property type="evidence" value="ECO:0007669"/>
    <property type="project" value="UniProtKB-UniRule"/>
</dbReference>
<dbReference type="CDD" id="cd01400">
    <property type="entry name" value="6PGL"/>
    <property type="match status" value="1"/>
</dbReference>
<dbReference type="FunFam" id="3.40.50.1360:FF:000005">
    <property type="entry name" value="6-phosphogluconolactonase"/>
    <property type="match status" value="1"/>
</dbReference>
<dbReference type="EMBL" id="PDPS01000021">
    <property type="protein sequence ID" value="PID58949.1"/>
    <property type="molecule type" value="Genomic_DNA"/>
</dbReference>
<dbReference type="NCBIfam" id="TIGR01198">
    <property type="entry name" value="pgl"/>
    <property type="match status" value="1"/>
</dbReference>
<dbReference type="SUPFAM" id="SSF100950">
    <property type="entry name" value="NagB/RpiA/CoA transferase-like"/>
    <property type="match status" value="1"/>
</dbReference>
<dbReference type="Proteomes" id="UP000229740">
    <property type="component" value="Unassembled WGS sequence"/>
</dbReference>
<dbReference type="PANTHER" id="PTHR11054">
    <property type="entry name" value="6-PHOSPHOGLUCONOLACTONASE"/>
    <property type="match status" value="1"/>
</dbReference>
<evidence type="ECO:0000313" key="10">
    <source>
        <dbReference type="EMBL" id="PID58949.1"/>
    </source>
</evidence>
<sequence>MSVETRYYPDIEQLSAAAAELVCRKSVQAVDEHGSFTMALSGGSTPSALYELLAQTPYSERIPWEKTYLFWGDERYVPTGHKDSNAAMALKTFVKKVPIHPGHICCIPTETPSPERAAENYEQELYRLFHVFAPVSKERNIPVFDLILLGMGPDGHTASLFPDSPVLEERERWVSAAPIPRLKPPLPRITLTFPVINAAGSVLFLISGAEKGRILKSILEDPQQARRMYPAARVQPSGELFYFISE</sequence>
<evidence type="ECO:0000256" key="3">
    <source>
        <dbReference type="ARBA" id="ARBA00004961"/>
    </source>
</evidence>
<dbReference type="PANTHER" id="PTHR11054:SF0">
    <property type="entry name" value="6-PHOSPHOGLUCONOLACTONASE"/>
    <property type="match status" value="1"/>
</dbReference>
<protein>
    <recommendedName>
        <fullName evidence="6 8">6-phosphogluconolactonase</fullName>
        <shortName evidence="8">6PGL</shortName>
        <ecNumber evidence="5 8">3.1.1.31</ecNumber>
    </recommendedName>
</protein>
<dbReference type="Pfam" id="PF01182">
    <property type="entry name" value="Glucosamine_iso"/>
    <property type="match status" value="1"/>
</dbReference>
<dbReference type="InterPro" id="IPR039104">
    <property type="entry name" value="6PGL"/>
</dbReference>
<dbReference type="InterPro" id="IPR037171">
    <property type="entry name" value="NagB/RpiA_transferase-like"/>
</dbReference>
<evidence type="ECO:0000256" key="4">
    <source>
        <dbReference type="ARBA" id="ARBA00010662"/>
    </source>
</evidence>
<comment type="pathway">
    <text evidence="3 8">Carbohydrate degradation; pentose phosphate pathway; D-ribulose 5-phosphate from D-glucose 6-phosphate (oxidative stage): step 2/3.</text>
</comment>
<dbReference type="UniPathway" id="UPA00115">
    <property type="reaction ID" value="UER00409"/>
</dbReference>
<evidence type="ECO:0000256" key="8">
    <source>
        <dbReference type="RuleBase" id="RU365095"/>
    </source>
</evidence>